<organism evidence="3 4">
    <name type="scientific">Pseudomonas knackmussii (strain DSM 6978 / CCUG 54928 / LMG 23759 / B13)</name>
    <dbReference type="NCBI Taxonomy" id="1301098"/>
    <lineage>
        <taxon>Bacteria</taxon>
        <taxon>Pseudomonadati</taxon>
        <taxon>Pseudomonadota</taxon>
        <taxon>Gammaproteobacteria</taxon>
        <taxon>Pseudomonadales</taxon>
        <taxon>Pseudomonadaceae</taxon>
        <taxon>Pseudomonas</taxon>
    </lineage>
</organism>
<reference evidence="3 4" key="2">
    <citation type="submission" date="2014-05" db="EMBL/GenBank/DDBJ databases">
        <title>Genome sequence of the 3-chlorobenzoate degrading bacterium Pseudomonas knackmussii B13 shows multiple evidence for horizontal gene transfer.</title>
        <authorList>
            <person name="Miyazaki R."/>
            <person name="Bertelli C."/>
            <person name="Falquet L."/>
            <person name="Robinson-Rechavi M."/>
            <person name="Gharib W."/>
            <person name="Roy S."/>
            <person name="Van der Meer J.R."/>
        </authorList>
    </citation>
    <scope>NUCLEOTIDE SEQUENCE [LARGE SCALE GENOMIC DNA]</scope>
    <source>
        <strain evidence="3 4">B13</strain>
    </source>
</reference>
<dbReference type="STRING" id="1301098.PKB_0554"/>
<evidence type="ECO:0000313" key="3">
    <source>
        <dbReference type="EMBL" id="CDF81931.1"/>
    </source>
</evidence>
<dbReference type="eggNOG" id="COG0687">
    <property type="taxonomic scope" value="Bacteria"/>
</dbReference>
<dbReference type="CDD" id="cd13589">
    <property type="entry name" value="PBP2_polyamine_RpCGA009"/>
    <property type="match status" value="1"/>
</dbReference>
<gene>
    <name evidence="3" type="ORF">PKB_0554</name>
</gene>
<dbReference type="Gene3D" id="3.40.190.10">
    <property type="entry name" value="Periplasmic binding protein-like II"/>
    <property type="match status" value="2"/>
</dbReference>
<dbReference type="HOGENOM" id="CLU_026974_8_0_6"/>
<keyword evidence="4" id="KW-1185">Reference proteome</keyword>
<sequence length="346" mass="38041">MLLRAVKRGLVFGLLGAVATPALAEYVTVISFGGANMAAQEKAFYKPFKDSTGTAVVHGSYNGDLDKLKQMVQISHVSWDVVEVEAPELARGCQEGLFEKLDPKLVGNAADYVPGAVQPCGVGIFVWTTLLAYNQDKVQGQPSGWADFWDVKKYPGKRGLRWGAKYSLEFALMADGVAPNEVYQVLATPAGVDRAFHKLDELKPYIRWWKSGQDPVRDLADGSVVMSSAYNGRIAAAQGEQKGYRMVWSGGIYDFDYWAMPSGVWKKADAERFIAFASQPAQQKVYSQNIAYGPANRKAVEQLDPQVAANLPTAPKNMSNALGMNVAFWSEHGDALEKRFEAWAKR</sequence>
<evidence type="ECO:0000256" key="1">
    <source>
        <dbReference type="ARBA" id="ARBA00022729"/>
    </source>
</evidence>
<dbReference type="AlphaFoldDB" id="A0A024HAL7"/>
<evidence type="ECO:0000313" key="4">
    <source>
        <dbReference type="Proteomes" id="UP000025241"/>
    </source>
</evidence>
<keyword evidence="1 2" id="KW-0732">Signal</keyword>
<reference evidence="3 4" key="1">
    <citation type="submission" date="2013-03" db="EMBL/GenBank/DDBJ databases">
        <authorList>
            <person name="Linke B."/>
        </authorList>
    </citation>
    <scope>NUCLEOTIDE SEQUENCE [LARGE SCALE GENOMIC DNA]</scope>
    <source>
        <strain evidence="3 4">B13</strain>
    </source>
</reference>
<dbReference type="RefSeq" id="WP_052355155.1">
    <property type="nucleotide sequence ID" value="NZ_HG322950.1"/>
</dbReference>
<evidence type="ECO:0000256" key="2">
    <source>
        <dbReference type="SAM" id="SignalP"/>
    </source>
</evidence>
<proteinExistence type="predicted"/>
<dbReference type="Pfam" id="PF13416">
    <property type="entry name" value="SBP_bac_8"/>
    <property type="match status" value="1"/>
</dbReference>
<dbReference type="KEGG" id="pkc:PKB_0554"/>
<name>A0A024HAL7_PSEKB</name>
<dbReference type="Proteomes" id="UP000025241">
    <property type="component" value="Chromosome I"/>
</dbReference>
<accession>A0A024HAL7</accession>
<dbReference type="PATRIC" id="fig|1301098.3.peg.571"/>
<protein>
    <submittedName>
        <fullName evidence="3">ABC transporter</fullName>
    </submittedName>
</protein>
<dbReference type="EMBL" id="HG322950">
    <property type="protein sequence ID" value="CDF81931.1"/>
    <property type="molecule type" value="Genomic_DNA"/>
</dbReference>
<dbReference type="PANTHER" id="PTHR30222">
    <property type="entry name" value="SPERMIDINE/PUTRESCINE-BINDING PERIPLASMIC PROTEIN"/>
    <property type="match status" value="1"/>
</dbReference>
<dbReference type="InterPro" id="IPR006059">
    <property type="entry name" value="SBP"/>
</dbReference>
<feature type="chain" id="PRO_5001529861" evidence="2">
    <location>
        <begin position="25"/>
        <end position="346"/>
    </location>
</feature>
<dbReference type="PANTHER" id="PTHR30222:SF2">
    <property type="entry name" value="ABC TRANSPORTER SUBSTRATE-BINDING PROTEIN"/>
    <property type="match status" value="1"/>
</dbReference>
<feature type="signal peptide" evidence="2">
    <location>
        <begin position="1"/>
        <end position="24"/>
    </location>
</feature>
<dbReference type="SUPFAM" id="SSF53850">
    <property type="entry name" value="Periplasmic binding protein-like II"/>
    <property type="match status" value="1"/>
</dbReference>